<proteinExistence type="predicted"/>
<name>A0ACA9PXA2_9GLOM</name>
<gene>
    <name evidence="1" type="ORF">RPERSI_LOCUS11579</name>
</gene>
<reference evidence="1" key="1">
    <citation type="submission" date="2021-06" db="EMBL/GenBank/DDBJ databases">
        <authorList>
            <person name="Kallberg Y."/>
            <person name="Tangrot J."/>
            <person name="Rosling A."/>
        </authorList>
    </citation>
    <scope>NUCLEOTIDE SEQUENCE</scope>
    <source>
        <strain evidence="1">MA461A</strain>
    </source>
</reference>
<protein>
    <submittedName>
        <fullName evidence="1">15366_t:CDS:1</fullName>
    </submittedName>
</protein>
<dbReference type="EMBL" id="CAJVQC010023906">
    <property type="protein sequence ID" value="CAG8724407.1"/>
    <property type="molecule type" value="Genomic_DNA"/>
</dbReference>
<keyword evidence="2" id="KW-1185">Reference proteome</keyword>
<accession>A0ACA9PXA2</accession>
<evidence type="ECO:0000313" key="2">
    <source>
        <dbReference type="Proteomes" id="UP000789920"/>
    </source>
</evidence>
<sequence length="74" mass="8168">MIEPNSLVSLETNLATTDIDEESRIIKIGQAEIKEKRGANQENPDSGGSQALKLLHKLVPEFTKTHPSTSTDFF</sequence>
<organism evidence="1 2">
    <name type="scientific">Racocetra persica</name>
    <dbReference type="NCBI Taxonomy" id="160502"/>
    <lineage>
        <taxon>Eukaryota</taxon>
        <taxon>Fungi</taxon>
        <taxon>Fungi incertae sedis</taxon>
        <taxon>Mucoromycota</taxon>
        <taxon>Glomeromycotina</taxon>
        <taxon>Glomeromycetes</taxon>
        <taxon>Diversisporales</taxon>
        <taxon>Gigasporaceae</taxon>
        <taxon>Racocetra</taxon>
    </lineage>
</organism>
<dbReference type="Proteomes" id="UP000789920">
    <property type="component" value="Unassembled WGS sequence"/>
</dbReference>
<evidence type="ECO:0000313" key="1">
    <source>
        <dbReference type="EMBL" id="CAG8724407.1"/>
    </source>
</evidence>
<comment type="caution">
    <text evidence="1">The sequence shown here is derived from an EMBL/GenBank/DDBJ whole genome shotgun (WGS) entry which is preliminary data.</text>
</comment>